<dbReference type="InterPro" id="IPR011008">
    <property type="entry name" value="Dimeric_a/b-barrel"/>
</dbReference>
<evidence type="ECO:0000313" key="3">
    <source>
        <dbReference type="EMBL" id="KAF1811403.1"/>
    </source>
</evidence>
<dbReference type="InterPro" id="IPR013097">
    <property type="entry name" value="Dabb"/>
</dbReference>
<reference evidence="3 5" key="1">
    <citation type="submission" date="2020-01" db="EMBL/GenBank/DDBJ databases">
        <authorList>
            <consortium name="DOE Joint Genome Institute"/>
            <person name="Haridas S."/>
            <person name="Albert R."/>
            <person name="Binder M."/>
            <person name="Bloem J."/>
            <person name="Labutti K."/>
            <person name="Salamov A."/>
            <person name="Andreopoulos B."/>
            <person name="Baker S.E."/>
            <person name="Barry K."/>
            <person name="Bills G."/>
            <person name="Bluhm B.H."/>
            <person name="Cannon C."/>
            <person name="Castanera R."/>
            <person name="Culley D.E."/>
            <person name="Daum C."/>
            <person name="Ezra D."/>
            <person name="Gonzalez J.B."/>
            <person name="Henrissat B."/>
            <person name="Kuo A."/>
            <person name="Liang C."/>
            <person name="Lipzen A."/>
            <person name="Lutzoni F."/>
            <person name="Magnuson J."/>
            <person name="Mondo S."/>
            <person name="Nolan M."/>
            <person name="Ohm R."/>
            <person name="Pangilinan J."/>
            <person name="Park H.-J."/>
            <person name="Ramirez L."/>
            <person name="Alfaro M."/>
            <person name="Sun H."/>
            <person name="Tritt A."/>
            <person name="Yoshinaga Y."/>
            <person name="Zwiers L.-H."/>
            <person name="Turgeon B.G."/>
            <person name="Goodwin S.B."/>
            <person name="Spatafora J.W."/>
            <person name="Crous P.W."/>
            <person name="Grigoriev I.V."/>
        </authorList>
    </citation>
    <scope>NUCLEOTIDE SEQUENCE</scope>
    <source>
        <strain evidence="3 5">CBS 781.70</strain>
    </source>
</reference>
<dbReference type="PROSITE" id="PS51502">
    <property type="entry name" value="S_R_A_B_BARREL"/>
    <property type="match status" value="1"/>
</dbReference>
<protein>
    <recommendedName>
        <fullName evidence="2">Stress-response A/B barrel domain-containing protein</fullName>
    </recommendedName>
</protein>
<dbReference type="GeneID" id="54417084"/>
<evidence type="ECO:0000256" key="1">
    <source>
        <dbReference type="ARBA" id="ARBA00011738"/>
    </source>
</evidence>
<dbReference type="EMBL" id="ML975162">
    <property type="protein sequence ID" value="KAF1811403.1"/>
    <property type="molecule type" value="Genomic_DNA"/>
</dbReference>
<proteinExistence type="predicted"/>
<sequence length="111" mass="12101">MGVTHIVLFQFKSTASAEAITDVSRGFLALKDGCVHPTSQKPYIKSVSGGIENSTEGLQNGITHAFVVEFESVKDRDYYVSNDPAHGKFKETLGQVLEKAQVIDFTDGTFT</sequence>
<organism evidence="3">
    <name type="scientific">Eremomyces bilateralis CBS 781.70</name>
    <dbReference type="NCBI Taxonomy" id="1392243"/>
    <lineage>
        <taxon>Eukaryota</taxon>
        <taxon>Fungi</taxon>
        <taxon>Dikarya</taxon>
        <taxon>Ascomycota</taxon>
        <taxon>Pezizomycotina</taxon>
        <taxon>Dothideomycetes</taxon>
        <taxon>Dothideomycetes incertae sedis</taxon>
        <taxon>Eremomycetales</taxon>
        <taxon>Eremomycetaceae</taxon>
        <taxon>Eremomyces</taxon>
    </lineage>
</organism>
<gene>
    <name evidence="3 5" type="ORF">P152DRAFT_399440</name>
</gene>
<accession>A0A6G1G041</accession>
<dbReference type="Proteomes" id="UP000504638">
    <property type="component" value="Unplaced"/>
</dbReference>
<dbReference type="PANTHER" id="PTHR33178">
    <property type="match status" value="1"/>
</dbReference>
<evidence type="ECO:0000313" key="4">
    <source>
        <dbReference type="Proteomes" id="UP000504638"/>
    </source>
</evidence>
<dbReference type="RefSeq" id="XP_033533034.1">
    <property type="nucleotide sequence ID" value="XM_033676514.1"/>
</dbReference>
<feature type="domain" description="Stress-response A/B barrel" evidence="2">
    <location>
        <begin position="3"/>
        <end position="105"/>
    </location>
</feature>
<evidence type="ECO:0000259" key="2">
    <source>
        <dbReference type="PROSITE" id="PS51502"/>
    </source>
</evidence>
<keyword evidence="4" id="KW-1185">Reference proteome</keyword>
<name>A0A6G1G041_9PEZI</name>
<dbReference type="InterPro" id="IPR044662">
    <property type="entry name" value="HS1/DABB1-like"/>
</dbReference>
<dbReference type="Pfam" id="PF07876">
    <property type="entry name" value="Dabb"/>
    <property type="match status" value="1"/>
</dbReference>
<comment type="subunit">
    <text evidence="1">Homodimer.</text>
</comment>
<dbReference type="Gene3D" id="3.30.70.100">
    <property type="match status" value="1"/>
</dbReference>
<evidence type="ECO:0000313" key="5">
    <source>
        <dbReference type="RefSeq" id="XP_033533034.1"/>
    </source>
</evidence>
<dbReference type="SUPFAM" id="SSF54909">
    <property type="entry name" value="Dimeric alpha+beta barrel"/>
    <property type="match status" value="1"/>
</dbReference>
<dbReference type="SMART" id="SM00886">
    <property type="entry name" value="Dabb"/>
    <property type="match status" value="1"/>
</dbReference>
<dbReference type="AlphaFoldDB" id="A0A6G1G041"/>
<dbReference type="OrthoDB" id="1601230at2759"/>
<reference evidence="5" key="3">
    <citation type="submission" date="2025-04" db="UniProtKB">
        <authorList>
            <consortium name="RefSeq"/>
        </authorList>
    </citation>
    <scope>IDENTIFICATION</scope>
    <source>
        <strain evidence="5">CBS 781.70</strain>
    </source>
</reference>
<reference evidence="5" key="2">
    <citation type="submission" date="2020-04" db="EMBL/GenBank/DDBJ databases">
        <authorList>
            <consortium name="NCBI Genome Project"/>
        </authorList>
    </citation>
    <scope>NUCLEOTIDE SEQUENCE</scope>
    <source>
        <strain evidence="5">CBS 781.70</strain>
    </source>
</reference>
<dbReference type="PANTHER" id="PTHR33178:SF10">
    <property type="entry name" value="STRESS-RESPONSE A_B BARREL DOMAIN-CONTAINING PROTEIN"/>
    <property type="match status" value="1"/>
</dbReference>